<dbReference type="InterPro" id="IPR019734">
    <property type="entry name" value="TPR_rpt"/>
</dbReference>
<proteinExistence type="predicted"/>
<keyword evidence="3" id="KW-1185">Reference proteome</keyword>
<protein>
    <submittedName>
        <fullName evidence="2">Import receptor subunit TOM20</fullName>
    </submittedName>
</protein>
<name>A0A239D3P3_9FLAO</name>
<evidence type="ECO:0000313" key="3">
    <source>
        <dbReference type="Proteomes" id="UP000198379"/>
    </source>
</evidence>
<dbReference type="PANTHER" id="PTHR45005:SF2">
    <property type="entry name" value="PROTEIN HLB1"/>
    <property type="match status" value="1"/>
</dbReference>
<evidence type="ECO:0000313" key="2">
    <source>
        <dbReference type="EMBL" id="SNS26907.1"/>
    </source>
</evidence>
<dbReference type="OrthoDB" id="1688888at2"/>
<organism evidence="2 3">
    <name type="scientific">Dokdonia pacifica</name>
    <dbReference type="NCBI Taxonomy" id="1627892"/>
    <lineage>
        <taxon>Bacteria</taxon>
        <taxon>Pseudomonadati</taxon>
        <taxon>Bacteroidota</taxon>
        <taxon>Flavobacteriia</taxon>
        <taxon>Flavobacteriales</taxon>
        <taxon>Flavobacteriaceae</taxon>
        <taxon>Dokdonia</taxon>
    </lineage>
</organism>
<keyword evidence="1" id="KW-0802">TPR repeat</keyword>
<dbReference type="Gene3D" id="1.25.40.10">
    <property type="entry name" value="Tetratricopeptide repeat domain"/>
    <property type="match status" value="3"/>
</dbReference>
<dbReference type="PANTHER" id="PTHR45005">
    <property type="match status" value="1"/>
</dbReference>
<dbReference type="SUPFAM" id="SSF48439">
    <property type="entry name" value="Protein prenylyltransferase"/>
    <property type="match status" value="1"/>
</dbReference>
<feature type="repeat" description="TPR" evidence="1">
    <location>
        <begin position="321"/>
        <end position="354"/>
    </location>
</feature>
<sequence length="673" mass="77823">MSETNIPVELRQAISENKLIIFVGAGLSYDLKNRKGQTIKGWGNLVKEIIIQLQAKGHNIDFLLPLLNVYEPIEVLHLIEKHPDFSKETIYDIATEFLELDDSQNDYSLHQKLNTLSKKIITTNYDEAFERAVPSLDKNKAHNGRNHKLNKFTNPDLESLLKLHGCIEDQDNIVLFPSNYKKLYKPSKKSLNEKYILEALKRIINTNSILFIGAGMGDFQINNIFKKIKKIQQGYGKKHFIITNKPLDSSLDFLTLIKKKHIEINDFIDELLEIKKQCKSPKSEKEKELEDQIREYEIRIKELESKTTSDATTKELLEEEALKYFTKGLKHQLSGKFEKAFKQYKKSLRLTPNNHRTYNNWGNALGNLAQTKQGSEAEKLFAQAFEKYKKAIEIKPDFHLAFCSWGSDLGNLATIKQGQEAETLFQLAVEKSQKAINIQPDYYLSFYNCGTALGYIAETKQGKEADQLYQQAFEKYQKTIELQPDYHQAFNNWGNDLNTLARNKEGEEAEILFQQAIEKYKKAIEIKPNKYGAYNNWGNALSDLAKTKQGKEADQFYQQAFEKYQKAIDIKPDDHSAFNNWGDALISHAFNKKGKDEILKEAYQKCKKGYELGSSPYNLACVLALQNKKEEALKYLELAIRNYNQNINFIHEDPDWKDYLEDPDFLAIIEKYK</sequence>
<dbReference type="AlphaFoldDB" id="A0A239D3P3"/>
<dbReference type="SUPFAM" id="SSF48452">
    <property type="entry name" value="TPR-like"/>
    <property type="match status" value="1"/>
</dbReference>
<dbReference type="EMBL" id="FZNY01000009">
    <property type="protein sequence ID" value="SNS26907.1"/>
    <property type="molecule type" value="Genomic_DNA"/>
</dbReference>
<evidence type="ECO:0000256" key="1">
    <source>
        <dbReference type="PROSITE-ProRule" id="PRU00339"/>
    </source>
</evidence>
<dbReference type="SMART" id="SM00028">
    <property type="entry name" value="TPR"/>
    <property type="match status" value="6"/>
</dbReference>
<dbReference type="InterPro" id="IPR053277">
    <property type="entry name" value="Endomembrane_traffic_mod"/>
</dbReference>
<dbReference type="Pfam" id="PF13289">
    <property type="entry name" value="SIR2_2"/>
    <property type="match status" value="1"/>
</dbReference>
<dbReference type="InterPro" id="IPR011990">
    <property type="entry name" value="TPR-like_helical_dom_sf"/>
</dbReference>
<dbReference type="RefSeq" id="WP_089373614.1">
    <property type="nucleotide sequence ID" value="NZ_BMEP01000001.1"/>
</dbReference>
<dbReference type="InterPro" id="IPR029035">
    <property type="entry name" value="DHS-like_NAD/FAD-binding_dom"/>
</dbReference>
<dbReference type="SUPFAM" id="SSF52467">
    <property type="entry name" value="DHS-like NAD/FAD-binding domain"/>
    <property type="match status" value="1"/>
</dbReference>
<dbReference type="PROSITE" id="PS50005">
    <property type="entry name" value="TPR"/>
    <property type="match status" value="1"/>
</dbReference>
<keyword evidence="2" id="KW-0675">Receptor</keyword>
<accession>A0A239D3P3</accession>
<dbReference type="Pfam" id="PF06552">
    <property type="entry name" value="TOM20_plant"/>
    <property type="match status" value="2"/>
</dbReference>
<dbReference type="NCBIfam" id="NF047558">
    <property type="entry name" value="TPR_END_plus"/>
    <property type="match status" value="1"/>
</dbReference>
<reference evidence="2 3" key="1">
    <citation type="submission" date="2017-06" db="EMBL/GenBank/DDBJ databases">
        <authorList>
            <person name="Kim H.J."/>
            <person name="Triplett B.A."/>
        </authorList>
    </citation>
    <scope>NUCLEOTIDE SEQUENCE [LARGE SCALE GENOMIC DNA]</scope>
    <source>
        <strain evidence="2 3">DSM 25597</strain>
    </source>
</reference>
<dbReference type="Proteomes" id="UP000198379">
    <property type="component" value="Unassembled WGS sequence"/>
</dbReference>
<gene>
    <name evidence="2" type="ORF">SAMN06265376_109126</name>
</gene>